<feature type="non-terminal residue" evidence="6">
    <location>
        <position position="215"/>
    </location>
</feature>
<dbReference type="Gene3D" id="1.10.150.130">
    <property type="match status" value="1"/>
</dbReference>
<evidence type="ECO:0000256" key="2">
    <source>
        <dbReference type="ARBA" id="ARBA00022908"/>
    </source>
</evidence>
<dbReference type="Gene3D" id="3.30.160.390">
    <property type="entry name" value="Integrase, DNA-binding domain"/>
    <property type="match status" value="1"/>
</dbReference>
<reference evidence="6 7" key="1">
    <citation type="submission" date="2017-08" db="EMBL/GenBank/DDBJ databases">
        <title>Infants hospitalized years apart are colonized by the same room-sourced microbial strains.</title>
        <authorList>
            <person name="Brooks B."/>
            <person name="Olm M.R."/>
            <person name="Firek B.A."/>
            <person name="Baker R."/>
            <person name="Thomas B.C."/>
            <person name="Morowitz M.J."/>
            <person name="Banfield J.F."/>
        </authorList>
    </citation>
    <scope>NUCLEOTIDE SEQUENCE [LARGE SCALE GENOMIC DNA]</scope>
    <source>
        <strain evidence="6">S2_006_000_R2_64</strain>
    </source>
</reference>
<dbReference type="SUPFAM" id="SSF56349">
    <property type="entry name" value="DNA breaking-rejoining enzymes"/>
    <property type="match status" value="1"/>
</dbReference>
<sequence>MPRTTKPLTKLECEKATYGKSPRKLMDGQGLFLLLNPNGSKLWRLKYFYLGKEKLMAIGPYPLISLAEARDEREKARKLLTQGIDPISEKRTGKALSVRNAENTFKVVALEWMEINEDRWSDSYHRKVKQGLEKNIFPQLGSRPVSDISPPELLSCLRAIEKRGSLEIAARTRQICGLVFRFGIQTGKCTRDPSADFRGALKPHQKQHYRTIEAD</sequence>
<evidence type="ECO:0000256" key="4">
    <source>
        <dbReference type="PROSITE-ProRule" id="PRU01248"/>
    </source>
</evidence>
<proteinExistence type="inferred from homology"/>
<dbReference type="Proteomes" id="UP000249739">
    <property type="component" value="Unassembled WGS sequence"/>
</dbReference>
<dbReference type="EMBL" id="QFOT01000130">
    <property type="protein sequence ID" value="PZP54520.1"/>
    <property type="molecule type" value="Genomic_DNA"/>
</dbReference>
<feature type="domain" description="Core-binding (CB)" evidence="5">
    <location>
        <begin position="103"/>
        <end position="184"/>
    </location>
</feature>
<name>A0A2W5FL40_9BACT</name>
<keyword evidence="2" id="KW-0229">DNA integration</keyword>
<organism evidence="6 7">
    <name type="scientific">Micavibrio aeruginosavorus</name>
    <dbReference type="NCBI Taxonomy" id="349221"/>
    <lineage>
        <taxon>Bacteria</taxon>
        <taxon>Pseudomonadati</taxon>
        <taxon>Bdellovibrionota</taxon>
        <taxon>Bdellovibrionia</taxon>
        <taxon>Bdellovibrionales</taxon>
        <taxon>Pseudobdellovibrionaceae</taxon>
        <taxon>Micavibrio</taxon>
    </lineage>
</organism>
<dbReference type="InterPro" id="IPR011010">
    <property type="entry name" value="DNA_brk_join_enz"/>
</dbReference>
<keyword evidence="3 4" id="KW-0238">DNA-binding</keyword>
<dbReference type="InterPro" id="IPR050808">
    <property type="entry name" value="Phage_Integrase"/>
</dbReference>
<dbReference type="PANTHER" id="PTHR30629">
    <property type="entry name" value="PROPHAGE INTEGRASE"/>
    <property type="match status" value="1"/>
</dbReference>
<dbReference type="PROSITE" id="PS51900">
    <property type="entry name" value="CB"/>
    <property type="match status" value="1"/>
</dbReference>
<dbReference type="Pfam" id="PF13356">
    <property type="entry name" value="Arm-DNA-bind_3"/>
    <property type="match status" value="1"/>
</dbReference>
<dbReference type="InterPro" id="IPR038488">
    <property type="entry name" value="Integrase_DNA-bd_sf"/>
</dbReference>
<evidence type="ECO:0000256" key="3">
    <source>
        <dbReference type="ARBA" id="ARBA00023125"/>
    </source>
</evidence>
<dbReference type="Pfam" id="PF22022">
    <property type="entry name" value="Phage_int_M"/>
    <property type="match status" value="1"/>
</dbReference>
<comment type="similarity">
    <text evidence="1">Belongs to the 'phage' integrase family.</text>
</comment>
<evidence type="ECO:0000313" key="7">
    <source>
        <dbReference type="Proteomes" id="UP000249739"/>
    </source>
</evidence>
<dbReference type="InterPro" id="IPR010998">
    <property type="entry name" value="Integrase_recombinase_N"/>
</dbReference>
<evidence type="ECO:0000256" key="1">
    <source>
        <dbReference type="ARBA" id="ARBA00008857"/>
    </source>
</evidence>
<gene>
    <name evidence="6" type="ORF">DI586_09640</name>
</gene>
<protein>
    <submittedName>
        <fullName evidence="6">Integrase</fullName>
    </submittedName>
</protein>
<dbReference type="GO" id="GO:0015074">
    <property type="term" value="P:DNA integration"/>
    <property type="evidence" value="ECO:0007669"/>
    <property type="project" value="UniProtKB-KW"/>
</dbReference>
<dbReference type="GO" id="GO:0003677">
    <property type="term" value="F:DNA binding"/>
    <property type="evidence" value="ECO:0007669"/>
    <property type="project" value="UniProtKB-UniRule"/>
</dbReference>
<evidence type="ECO:0000259" key="5">
    <source>
        <dbReference type="PROSITE" id="PS51900"/>
    </source>
</evidence>
<dbReference type="AlphaFoldDB" id="A0A2W5FL40"/>
<accession>A0A2W5FL40</accession>
<dbReference type="InterPro" id="IPR025166">
    <property type="entry name" value="Integrase_DNA_bind_dom"/>
</dbReference>
<dbReference type="PANTHER" id="PTHR30629:SF2">
    <property type="entry name" value="PROPHAGE INTEGRASE INTS-RELATED"/>
    <property type="match status" value="1"/>
</dbReference>
<comment type="caution">
    <text evidence="6">The sequence shown here is derived from an EMBL/GenBank/DDBJ whole genome shotgun (WGS) entry which is preliminary data.</text>
</comment>
<evidence type="ECO:0000313" key="6">
    <source>
        <dbReference type="EMBL" id="PZP54520.1"/>
    </source>
</evidence>
<dbReference type="InterPro" id="IPR044068">
    <property type="entry name" value="CB"/>
</dbReference>
<dbReference type="InterPro" id="IPR053876">
    <property type="entry name" value="Phage_int_M"/>
</dbReference>